<proteinExistence type="predicted"/>
<evidence type="ECO:0000313" key="1">
    <source>
        <dbReference type="EMBL" id="JAH61479.1"/>
    </source>
</evidence>
<name>A0A0E9U6E1_ANGAN</name>
<organism evidence="1">
    <name type="scientific">Anguilla anguilla</name>
    <name type="common">European freshwater eel</name>
    <name type="synonym">Muraena anguilla</name>
    <dbReference type="NCBI Taxonomy" id="7936"/>
    <lineage>
        <taxon>Eukaryota</taxon>
        <taxon>Metazoa</taxon>
        <taxon>Chordata</taxon>
        <taxon>Craniata</taxon>
        <taxon>Vertebrata</taxon>
        <taxon>Euteleostomi</taxon>
        <taxon>Actinopterygii</taxon>
        <taxon>Neopterygii</taxon>
        <taxon>Teleostei</taxon>
        <taxon>Anguilliformes</taxon>
        <taxon>Anguillidae</taxon>
        <taxon>Anguilla</taxon>
    </lineage>
</organism>
<dbReference type="EMBL" id="GBXM01047098">
    <property type="protein sequence ID" value="JAH61479.1"/>
    <property type="molecule type" value="Transcribed_RNA"/>
</dbReference>
<reference evidence="1" key="2">
    <citation type="journal article" date="2015" name="Fish Shellfish Immunol.">
        <title>Early steps in the European eel (Anguilla anguilla)-Vibrio vulnificus interaction in the gills: Role of the RtxA13 toxin.</title>
        <authorList>
            <person name="Callol A."/>
            <person name="Pajuelo D."/>
            <person name="Ebbesson L."/>
            <person name="Teles M."/>
            <person name="MacKenzie S."/>
            <person name="Amaro C."/>
        </authorList>
    </citation>
    <scope>NUCLEOTIDE SEQUENCE</scope>
</reference>
<accession>A0A0E9U6E1</accession>
<protein>
    <submittedName>
        <fullName evidence="1">Uncharacterized protein</fullName>
    </submittedName>
</protein>
<dbReference type="AlphaFoldDB" id="A0A0E9U6E1"/>
<reference evidence="1" key="1">
    <citation type="submission" date="2014-11" db="EMBL/GenBank/DDBJ databases">
        <authorList>
            <person name="Amaro Gonzalez C."/>
        </authorList>
    </citation>
    <scope>NUCLEOTIDE SEQUENCE</scope>
</reference>
<sequence length="23" mass="2850">MIKMSRSRTDLILWHTLHKRGNR</sequence>